<dbReference type="PROSITE" id="PS50104">
    <property type="entry name" value="TIR"/>
    <property type="match status" value="1"/>
</dbReference>
<feature type="compositionally biased region" description="Low complexity" evidence="1">
    <location>
        <begin position="214"/>
        <end position="223"/>
    </location>
</feature>
<evidence type="ECO:0000259" key="2">
    <source>
        <dbReference type="PROSITE" id="PS50104"/>
    </source>
</evidence>
<dbReference type="EMBL" id="CAXIEN010000073">
    <property type="protein sequence ID" value="CAL1274031.1"/>
    <property type="molecule type" value="Genomic_DNA"/>
</dbReference>
<feature type="region of interest" description="Disordered" evidence="1">
    <location>
        <begin position="214"/>
        <end position="262"/>
    </location>
</feature>
<comment type="caution">
    <text evidence="3">The sequence shown here is derived from an EMBL/GenBank/DDBJ whole genome shotgun (WGS) entry which is preliminary data.</text>
</comment>
<feature type="non-terminal residue" evidence="3">
    <location>
        <position position="262"/>
    </location>
</feature>
<feature type="compositionally biased region" description="Low complexity" evidence="1">
    <location>
        <begin position="150"/>
        <end position="167"/>
    </location>
</feature>
<dbReference type="InterPro" id="IPR035897">
    <property type="entry name" value="Toll_tir_struct_dom_sf"/>
</dbReference>
<feature type="compositionally biased region" description="Polar residues" evidence="1">
    <location>
        <begin position="246"/>
        <end position="262"/>
    </location>
</feature>
<evidence type="ECO:0000256" key="1">
    <source>
        <dbReference type="SAM" id="MobiDB-lite"/>
    </source>
</evidence>
<gene>
    <name evidence="3" type="ORF">LARSCL_LOCUS7233</name>
</gene>
<sequence length="262" mass="28614">LLAGHSEYKTNLQLIQERCNRVLIVLSPNFIKSAACEVQATFAVCVGSDENCRKIVPILVQPCESIPWILKYRNIIDFTKPGIQEWVWDILKSSLRDVSSPTDSPSSKKLEVEKRTELPQLSSLHSSNPAISFPSTTSNSLIYLPPISSHTDTSTSPCTSSSSGFISTKKKQIQRRTELPQSPSLHSSNPVISFPSTASNSLTYLPFISSYTDTSSSSSTSSSNGFISTEKKQVQRRTESPPSPLLHSSNAVISFPSTASNS</sequence>
<feature type="domain" description="TIR" evidence="2">
    <location>
        <begin position="1"/>
        <end position="95"/>
    </location>
</feature>
<reference evidence="3 4" key="1">
    <citation type="submission" date="2024-04" db="EMBL/GenBank/DDBJ databases">
        <authorList>
            <person name="Rising A."/>
            <person name="Reimegard J."/>
            <person name="Sonavane S."/>
            <person name="Akerstrom W."/>
            <person name="Nylinder S."/>
            <person name="Hedman E."/>
            <person name="Kallberg Y."/>
        </authorList>
    </citation>
    <scope>NUCLEOTIDE SEQUENCE [LARGE SCALE GENOMIC DNA]</scope>
</reference>
<accession>A0AAV1ZUF4</accession>
<keyword evidence="4" id="KW-1185">Reference proteome</keyword>
<dbReference type="SUPFAM" id="SSF52200">
    <property type="entry name" value="Toll/Interleukin receptor TIR domain"/>
    <property type="match status" value="1"/>
</dbReference>
<name>A0AAV1ZUF4_9ARAC</name>
<organism evidence="3 4">
    <name type="scientific">Larinioides sclopetarius</name>
    <dbReference type="NCBI Taxonomy" id="280406"/>
    <lineage>
        <taxon>Eukaryota</taxon>
        <taxon>Metazoa</taxon>
        <taxon>Ecdysozoa</taxon>
        <taxon>Arthropoda</taxon>
        <taxon>Chelicerata</taxon>
        <taxon>Arachnida</taxon>
        <taxon>Araneae</taxon>
        <taxon>Araneomorphae</taxon>
        <taxon>Entelegynae</taxon>
        <taxon>Araneoidea</taxon>
        <taxon>Araneidae</taxon>
        <taxon>Larinioides</taxon>
    </lineage>
</organism>
<feature type="compositionally biased region" description="Polar residues" evidence="1">
    <location>
        <begin position="179"/>
        <end position="191"/>
    </location>
</feature>
<dbReference type="AlphaFoldDB" id="A0AAV1ZUF4"/>
<evidence type="ECO:0000313" key="3">
    <source>
        <dbReference type="EMBL" id="CAL1274031.1"/>
    </source>
</evidence>
<dbReference type="GO" id="GO:0007165">
    <property type="term" value="P:signal transduction"/>
    <property type="evidence" value="ECO:0007669"/>
    <property type="project" value="InterPro"/>
</dbReference>
<dbReference type="Proteomes" id="UP001497382">
    <property type="component" value="Unassembled WGS sequence"/>
</dbReference>
<feature type="non-terminal residue" evidence="3">
    <location>
        <position position="1"/>
    </location>
</feature>
<protein>
    <recommendedName>
        <fullName evidence="2">TIR domain-containing protein</fullName>
    </recommendedName>
</protein>
<dbReference type="InterPro" id="IPR000157">
    <property type="entry name" value="TIR_dom"/>
</dbReference>
<evidence type="ECO:0000313" key="4">
    <source>
        <dbReference type="Proteomes" id="UP001497382"/>
    </source>
</evidence>
<dbReference type="Gene3D" id="3.40.50.10140">
    <property type="entry name" value="Toll/interleukin-1 receptor homology (TIR) domain"/>
    <property type="match status" value="1"/>
</dbReference>
<dbReference type="Pfam" id="PF13676">
    <property type="entry name" value="TIR_2"/>
    <property type="match status" value="1"/>
</dbReference>
<proteinExistence type="predicted"/>
<feature type="region of interest" description="Disordered" evidence="1">
    <location>
        <begin position="150"/>
        <end position="191"/>
    </location>
</feature>
<feature type="compositionally biased region" description="Basic and acidic residues" evidence="1">
    <location>
        <begin position="229"/>
        <end position="239"/>
    </location>
</feature>